<dbReference type="CDD" id="cd02513">
    <property type="entry name" value="CMP-NeuAc_Synthase"/>
    <property type="match status" value="1"/>
</dbReference>
<dbReference type="EMBL" id="FTOD01000021">
    <property type="protein sequence ID" value="SIT19185.1"/>
    <property type="molecule type" value="Genomic_DNA"/>
</dbReference>
<protein>
    <submittedName>
        <fullName evidence="1">N-acylneuraminate cytidylyltransferase</fullName>
    </submittedName>
</protein>
<dbReference type="PANTHER" id="PTHR21485">
    <property type="entry name" value="HAD SUPERFAMILY MEMBERS CMAS AND KDSC"/>
    <property type="match status" value="1"/>
</dbReference>
<evidence type="ECO:0000313" key="2">
    <source>
        <dbReference type="Proteomes" id="UP000186795"/>
    </source>
</evidence>
<dbReference type="RefSeq" id="WP_009709269.1">
    <property type="nucleotide sequence ID" value="NZ_CP048103.1"/>
</dbReference>
<gene>
    <name evidence="1" type="ORF">SAMN05421790_1219</name>
</gene>
<dbReference type="SUPFAM" id="SSF53448">
    <property type="entry name" value="Nucleotide-diphospho-sugar transferases"/>
    <property type="match status" value="1"/>
</dbReference>
<keyword evidence="1" id="KW-0808">Transferase</keyword>
<accession>A0A1N7Q8L4</accession>
<dbReference type="AlphaFoldDB" id="A0A1N7Q8L4"/>
<dbReference type="InterPro" id="IPR050793">
    <property type="entry name" value="CMP-NeuNAc_synthase"/>
</dbReference>
<dbReference type="InterPro" id="IPR029044">
    <property type="entry name" value="Nucleotide-diphossugar_trans"/>
</dbReference>
<keyword evidence="1" id="KW-0548">Nucleotidyltransferase</keyword>
<organism evidence="1 2">
    <name type="scientific">Kroppenstedtia eburnea</name>
    <dbReference type="NCBI Taxonomy" id="714067"/>
    <lineage>
        <taxon>Bacteria</taxon>
        <taxon>Bacillati</taxon>
        <taxon>Bacillota</taxon>
        <taxon>Bacilli</taxon>
        <taxon>Bacillales</taxon>
        <taxon>Thermoactinomycetaceae</taxon>
        <taxon>Kroppenstedtia</taxon>
    </lineage>
</organism>
<dbReference type="OrthoDB" id="9805604at2"/>
<proteinExistence type="predicted"/>
<dbReference type="InterPro" id="IPR003329">
    <property type="entry name" value="Cytidylyl_trans"/>
</dbReference>
<keyword evidence="2" id="KW-1185">Reference proteome</keyword>
<dbReference type="Pfam" id="PF02348">
    <property type="entry name" value="CTP_transf_3"/>
    <property type="match status" value="1"/>
</dbReference>
<dbReference type="Gene3D" id="3.90.550.10">
    <property type="entry name" value="Spore Coat Polysaccharide Biosynthesis Protein SpsA, Chain A"/>
    <property type="match status" value="1"/>
</dbReference>
<name>A0A1N7Q8L4_9BACL</name>
<sequence length="239" mass="26789">MIGHDRVVAVIPARGGSKTIPYKNIKNLLGKPLIGWTIEAAKQVPAVDRIIVSTDDDCIAKAVKPYGIEVMERPAHLAQDDSLPIDVIVDLVSRLKKAGETALYLVYLEPTSPLRQPLDISQCLDLLADKTNGFQSVATFCEANLHPYRAWKIEPDSCYEFIADVNPWLPRQKLPKAYQLNGAVYALRIDQPPQPSQPFLPKPIGGIIMPKERSIDIDDSYEFLLAEWLLRRQLGYEKS</sequence>
<reference evidence="2" key="1">
    <citation type="submission" date="2017-01" db="EMBL/GenBank/DDBJ databases">
        <authorList>
            <person name="Varghese N."/>
            <person name="Submissions S."/>
        </authorList>
    </citation>
    <scope>NUCLEOTIDE SEQUENCE [LARGE SCALE GENOMIC DNA]</scope>
    <source>
        <strain evidence="2">DSM 45196</strain>
    </source>
</reference>
<dbReference type="PANTHER" id="PTHR21485:SF6">
    <property type="entry name" value="N-ACYLNEURAMINATE CYTIDYLYLTRANSFERASE-RELATED"/>
    <property type="match status" value="1"/>
</dbReference>
<dbReference type="Proteomes" id="UP000186795">
    <property type="component" value="Unassembled WGS sequence"/>
</dbReference>
<evidence type="ECO:0000313" key="1">
    <source>
        <dbReference type="EMBL" id="SIT19185.1"/>
    </source>
</evidence>
<dbReference type="GO" id="GO:0008781">
    <property type="term" value="F:N-acylneuraminate cytidylyltransferase activity"/>
    <property type="evidence" value="ECO:0007669"/>
    <property type="project" value="TreeGrafter"/>
</dbReference>